<reference evidence="2 3" key="1">
    <citation type="submission" date="2020-05" db="EMBL/GenBank/DDBJ databases">
        <title>Identification and distribution of gene clusters putatively required for synthesis of sphingolipid metabolism inhibitors in phylogenetically diverse species of the filamentous fungus Fusarium.</title>
        <authorList>
            <person name="Kim H.-S."/>
            <person name="Busman M."/>
            <person name="Brown D.W."/>
            <person name="Divon H."/>
            <person name="Uhlig S."/>
            <person name="Proctor R.H."/>
        </authorList>
    </citation>
    <scope>NUCLEOTIDE SEQUENCE [LARGE SCALE GENOMIC DNA]</scope>
    <source>
        <strain evidence="2 3">NRRL 25311</strain>
    </source>
</reference>
<comment type="caution">
    <text evidence="2">The sequence shown here is derived from an EMBL/GenBank/DDBJ whole genome shotgun (WGS) entry which is preliminary data.</text>
</comment>
<feature type="region of interest" description="Disordered" evidence="1">
    <location>
        <begin position="1"/>
        <end position="46"/>
    </location>
</feature>
<name>A0A8H5TX13_9HYPO</name>
<evidence type="ECO:0000313" key="3">
    <source>
        <dbReference type="Proteomes" id="UP000562682"/>
    </source>
</evidence>
<proteinExistence type="predicted"/>
<dbReference type="Proteomes" id="UP000562682">
    <property type="component" value="Unassembled WGS sequence"/>
</dbReference>
<accession>A0A8H5TX13</accession>
<feature type="compositionally biased region" description="Polar residues" evidence="1">
    <location>
        <begin position="1"/>
        <end position="10"/>
    </location>
</feature>
<protein>
    <submittedName>
        <fullName evidence="2">Uncharacterized protein</fullName>
    </submittedName>
</protein>
<organism evidence="2 3">
    <name type="scientific">Fusarium denticulatum</name>
    <dbReference type="NCBI Taxonomy" id="48507"/>
    <lineage>
        <taxon>Eukaryota</taxon>
        <taxon>Fungi</taxon>
        <taxon>Dikarya</taxon>
        <taxon>Ascomycota</taxon>
        <taxon>Pezizomycotina</taxon>
        <taxon>Sordariomycetes</taxon>
        <taxon>Hypocreomycetidae</taxon>
        <taxon>Hypocreales</taxon>
        <taxon>Nectriaceae</taxon>
        <taxon>Fusarium</taxon>
        <taxon>Fusarium fujikuroi species complex</taxon>
    </lineage>
</organism>
<keyword evidence="3" id="KW-1185">Reference proteome</keyword>
<dbReference type="AlphaFoldDB" id="A0A8H5TX13"/>
<gene>
    <name evidence="2" type="ORF">FDENT_9624</name>
</gene>
<dbReference type="EMBL" id="JAAOAK010000300">
    <property type="protein sequence ID" value="KAF5675907.1"/>
    <property type="molecule type" value="Genomic_DNA"/>
</dbReference>
<evidence type="ECO:0000313" key="2">
    <source>
        <dbReference type="EMBL" id="KAF5675907.1"/>
    </source>
</evidence>
<sequence>MSTSQPTKHSAVNADQPPMEPPPAYERVAQTQTQNPPRPRQGDVNSKGCLVDAPIPLQFAYACAVSPALLTLGCYSEFEDNCRQKRKRSPRASSMKKRERVSAKFEWADAVPSHKSKRLEAQQVNENDVCDETRRYAETPLKMIKPFYSPGDLSVILSGFHEYPVGGWRQDGERQGFDVLKVALAYGPMF</sequence>
<evidence type="ECO:0000256" key="1">
    <source>
        <dbReference type="SAM" id="MobiDB-lite"/>
    </source>
</evidence>